<comment type="caution">
    <text evidence="2">The sequence shown here is derived from an EMBL/GenBank/DDBJ whole genome shotgun (WGS) entry which is preliminary data.</text>
</comment>
<feature type="region of interest" description="Disordered" evidence="1">
    <location>
        <begin position="1"/>
        <end position="45"/>
    </location>
</feature>
<name>A0ABV8YGN1_9ACTN</name>
<dbReference type="EMBL" id="JBHSFG010000003">
    <property type="protein sequence ID" value="MFC4463400.1"/>
    <property type="molecule type" value="Genomic_DNA"/>
</dbReference>
<keyword evidence="3" id="KW-1185">Reference proteome</keyword>
<reference evidence="3" key="1">
    <citation type="journal article" date="2019" name="Int. J. Syst. Evol. Microbiol.">
        <title>The Global Catalogue of Microorganisms (GCM) 10K type strain sequencing project: providing services to taxonomists for standard genome sequencing and annotation.</title>
        <authorList>
            <consortium name="The Broad Institute Genomics Platform"/>
            <consortium name="The Broad Institute Genome Sequencing Center for Infectious Disease"/>
            <person name="Wu L."/>
            <person name="Ma J."/>
        </authorList>
    </citation>
    <scope>NUCLEOTIDE SEQUENCE [LARGE SCALE GENOMIC DNA]</scope>
    <source>
        <strain evidence="3">DT43</strain>
    </source>
</reference>
<evidence type="ECO:0000313" key="2">
    <source>
        <dbReference type="EMBL" id="MFC4463400.1"/>
    </source>
</evidence>
<sequence length="63" mass="7059">MSDEREQVGRSRRAGLGARTIRARGPEGAPEALVQHQKTMPTPEEWEVSLIHDPMDRIGPEKP</sequence>
<accession>A0ABV8YGN1</accession>
<dbReference type="Proteomes" id="UP001596012">
    <property type="component" value="Unassembled WGS sequence"/>
</dbReference>
<evidence type="ECO:0000313" key="3">
    <source>
        <dbReference type="Proteomes" id="UP001596012"/>
    </source>
</evidence>
<organism evidence="2 3">
    <name type="scientific">Streptomyces xiangluensis</name>
    <dbReference type="NCBI Taxonomy" id="2665720"/>
    <lineage>
        <taxon>Bacteria</taxon>
        <taxon>Bacillati</taxon>
        <taxon>Actinomycetota</taxon>
        <taxon>Actinomycetes</taxon>
        <taxon>Kitasatosporales</taxon>
        <taxon>Streptomycetaceae</taxon>
        <taxon>Streptomyces</taxon>
    </lineage>
</organism>
<dbReference type="RefSeq" id="WP_386336612.1">
    <property type="nucleotide sequence ID" value="NZ_JBHSFG010000003.1"/>
</dbReference>
<gene>
    <name evidence="2" type="ORF">ACFPH6_02050</name>
</gene>
<proteinExistence type="predicted"/>
<evidence type="ECO:0000256" key="1">
    <source>
        <dbReference type="SAM" id="MobiDB-lite"/>
    </source>
</evidence>
<protein>
    <submittedName>
        <fullName evidence="2">Uncharacterized protein</fullName>
    </submittedName>
</protein>